<sequence>MRYHFRSALLLINALLFGACQKEQVYNQPAAATQATYTATARSSHPDEALTPGGWRPKSNVHRLAPGQYLDASNGRLRTRDRATRQVVSDYGLIEQNSVPSRQTQRLEEGWITSTRWTNKTGSPISYFSTKWTVPPVPKSSNGQTIFIFNGIVNSDAILQPVLQWGPSAGGGGEYWTIASWYVTRTGLAWYTDPVRVKPGTNLHGVITLTDSVGTDYCYTASFSGYPATAFDAQIIEELTLATEALEAYNVTVCSDYPATTKTRMHSIELKTDNKQAPLSWNVLDQVRDCGQYSKVVTNGTPKGVVDIFY</sequence>
<comment type="caution">
    <text evidence="2">The sequence shown here is derived from an EMBL/GenBank/DDBJ whole genome shotgun (WGS) entry which is preliminary data.</text>
</comment>
<gene>
    <name evidence="2" type="ORF">OL497_11765</name>
</gene>
<organism evidence="2 3">
    <name type="scientific">Chitinophaga nivalis</name>
    <dbReference type="NCBI Taxonomy" id="2991709"/>
    <lineage>
        <taxon>Bacteria</taxon>
        <taxon>Pseudomonadati</taxon>
        <taxon>Bacteroidota</taxon>
        <taxon>Chitinophagia</taxon>
        <taxon>Chitinophagales</taxon>
        <taxon>Chitinophagaceae</taxon>
        <taxon>Chitinophaga</taxon>
    </lineage>
</organism>
<dbReference type="PROSITE" id="PS51257">
    <property type="entry name" value="PROKAR_LIPOPROTEIN"/>
    <property type="match status" value="1"/>
</dbReference>
<evidence type="ECO:0000256" key="1">
    <source>
        <dbReference type="SAM" id="MobiDB-lite"/>
    </source>
</evidence>
<dbReference type="RefSeq" id="WP_264730303.1">
    <property type="nucleotide sequence ID" value="NZ_JAPDNR010000001.1"/>
</dbReference>
<name>A0ABT3IKT6_9BACT</name>
<evidence type="ECO:0000313" key="2">
    <source>
        <dbReference type="EMBL" id="MCW3484576.1"/>
    </source>
</evidence>
<protein>
    <submittedName>
        <fullName evidence="2">Uncharacterized protein</fullName>
    </submittedName>
</protein>
<feature type="region of interest" description="Disordered" evidence="1">
    <location>
        <begin position="39"/>
        <end position="58"/>
    </location>
</feature>
<keyword evidence="3" id="KW-1185">Reference proteome</keyword>
<evidence type="ECO:0000313" key="3">
    <source>
        <dbReference type="Proteomes" id="UP001207742"/>
    </source>
</evidence>
<dbReference type="Proteomes" id="UP001207742">
    <property type="component" value="Unassembled WGS sequence"/>
</dbReference>
<reference evidence="2 3" key="1">
    <citation type="submission" date="2022-10" db="EMBL/GenBank/DDBJ databases">
        <title>Chitinophaga nivalis PC15 sp. nov., isolated from Pyeongchang county, South Korea.</title>
        <authorList>
            <person name="Trinh H.N."/>
        </authorList>
    </citation>
    <scope>NUCLEOTIDE SEQUENCE [LARGE SCALE GENOMIC DNA]</scope>
    <source>
        <strain evidence="2 3">PC14</strain>
    </source>
</reference>
<accession>A0ABT3IKT6</accession>
<dbReference type="EMBL" id="JAPDNS010000001">
    <property type="protein sequence ID" value="MCW3484576.1"/>
    <property type="molecule type" value="Genomic_DNA"/>
</dbReference>
<proteinExistence type="predicted"/>